<evidence type="ECO:0000256" key="4">
    <source>
        <dbReference type="ARBA" id="ARBA00074029"/>
    </source>
</evidence>
<feature type="domain" description="MIF4G" evidence="6">
    <location>
        <begin position="31"/>
        <end position="251"/>
    </location>
</feature>
<evidence type="ECO:0000259" key="6">
    <source>
        <dbReference type="SMART" id="SM00543"/>
    </source>
</evidence>
<dbReference type="Gene3D" id="1.25.40.180">
    <property type="match status" value="1"/>
</dbReference>
<dbReference type="EnsemblMetazoa" id="XM_776990">
    <property type="protein sequence ID" value="XP_782083"/>
    <property type="gene ID" value="LOC576713"/>
</dbReference>
<dbReference type="GeneID" id="576713"/>
<dbReference type="InParanoid" id="A0A7M7RCK0"/>
<feature type="compositionally biased region" description="Polar residues" evidence="5">
    <location>
        <begin position="370"/>
        <end position="380"/>
    </location>
</feature>
<dbReference type="Proteomes" id="UP000007110">
    <property type="component" value="Unassembled WGS sequence"/>
</dbReference>
<dbReference type="Pfam" id="PF02854">
    <property type="entry name" value="MIF4G"/>
    <property type="match status" value="1"/>
</dbReference>
<reference evidence="8" key="1">
    <citation type="submission" date="2015-02" db="EMBL/GenBank/DDBJ databases">
        <title>Genome sequencing for Strongylocentrotus purpuratus.</title>
        <authorList>
            <person name="Murali S."/>
            <person name="Liu Y."/>
            <person name="Vee V."/>
            <person name="English A."/>
            <person name="Wang M."/>
            <person name="Skinner E."/>
            <person name="Han Y."/>
            <person name="Muzny D.M."/>
            <person name="Worley K.C."/>
            <person name="Gibbs R.A."/>
        </authorList>
    </citation>
    <scope>NUCLEOTIDE SEQUENCE</scope>
</reference>
<evidence type="ECO:0000256" key="2">
    <source>
        <dbReference type="ARBA" id="ARBA00022490"/>
    </source>
</evidence>
<dbReference type="InterPro" id="IPR051367">
    <property type="entry name" value="mRNA_TranslReg/HistoneTransl"/>
</dbReference>
<dbReference type="PANTHER" id="PTHR23254">
    <property type="entry name" value="EIF4G DOMAIN PROTEIN"/>
    <property type="match status" value="1"/>
</dbReference>
<dbReference type="KEGG" id="spu:576713"/>
<dbReference type="GO" id="GO:0005737">
    <property type="term" value="C:cytoplasm"/>
    <property type="evidence" value="ECO:0007669"/>
    <property type="project" value="UniProtKB-SubCell"/>
</dbReference>
<dbReference type="OrthoDB" id="8171816at2759"/>
<evidence type="ECO:0000256" key="1">
    <source>
        <dbReference type="ARBA" id="ARBA00004496"/>
    </source>
</evidence>
<feature type="region of interest" description="Disordered" evidence="5">
    <location>
        <begin position="317"/>
        <end position="380"/>
    </location>
</feature>
<dbReference type="OMA" id="CYLSHAL"/>
<dbReference type="SUPFAM" id="SSF48371">
    <property type="entry name" value="ARM repeat"/>
    <property type="match status" value="1"/>
</dbReference>
<dbReference type="GO" id="GO:0003723">
    <property type="term" value="F:RNA binding"/>
    <property type="evidence" value="ECO:0007669"/>
    <property type="project" value="InterPro"/>
</dbReference>
<accession>A0A7M7RCK0</accession>
<evidence type="ECO:0000313" key="8">
    <source>
        <dbReference type="Proteomes" id="UP000007110"/>
    </source>
</evidence>
<dbReference type="InterPro" id="IPR016024">
    <property type="entry name" value="ARM-type_fold"/>
</dbReference>
<keyword evidence="3" id="KW-0810">Translation regulation</keyword>
<proteinExistence type="predicted"/>
<evidence type="ECO:0000256" key="5">
    <source>
        <dbReference type="SAM" id="MobiDB-lite"/>
    </source>
</evidence>
<keyword evidence="2" id="KW-0963">Cytoplasm</keyword>
<dbReference type="GO" id="GO:0008494">
    <property type="term" value="F:translation activator activity"/>
    <property type="evidence" value="ECO:0000318"/>
    <property type="project" value="GO_Central"/>
</dbReference>
<evidence type="ECO:0000256" key="3">
    <source>
        <dbReference type="ARBA" id="ARBA00022845"/>
    </source>
</evidence>
<dbReference type="GO" id="GO:0006446">
    <property type="term" value="P:regulation of translational initiation"/>
    <property type="evidence" value="ECO:0000318"/>
    <property type="project" value="GO_Central"/>
</dbReference>
<dbReference type="FunFam" id="1.25.40.180:FF:000016">
    <property type="entry name" value="polyadenylate-binding protein-interacting protein 1 isoform X1"/>
    <property type="match status" value="1"/>
</dbReference>
<comment type="subcellular location">
    <subcellularLocation>
        <location evidence="1">Cytoplasm</location>
    </subcellularLocation>
</comment>
<organism evidence="7 8">
    <name type="scientific">Strongylocentrotus purpuratus</name>
    <name type="common">Purple sea urchin</name>
    <dbReference type="NCBI Taxonomy" id="7668"/>
    <lineage>
        <taxon>Eukaryota</taxon>
        <taxon>Metazoa</taxon>
        <taxon>Echinodermata</taxon>
        <taxon>Eleutherozoa</taxon>
        <taxon>Echinozoa</taxon>
        <taxon>Echinoidea</taxon>
        <taxon>Euechinoidea</taxon>
        <taxon>Echinacea</taxon>
        <taxon>Camarodonta</taxon>
        <taxon>Echinidea</taxon>
        <taxon>Strongylocentrotidae</taxon>
        <taxon>Strongylocentrotus</taxon>
    </lineage>
</organism>
<dbReference type="InterPro" id="IPR003890">
    <property type="entry name" value="MIF4G-like_typ-3"/>
</dbReference>
<keyword evidence="8" id="KW-1185">Reference proteome</keyword>
<reference evidence="7" key="2">
    <citation type="submission" date="2021-01" db="UniProtKB">
        <authorList>
            <consortium name="EnsemblMetazoa"/>
        </authorList>
    </citation>
    <scope>IDENTIFICATION</scope>
</reference>
<protein>
    <recommendedName>
        <fullName evidence="4">Polyadenylate-binding protein-interacting protein 1</fullName>
    </recommendedName>
</protein>
<evidence type="ECO:0000313" key="7">
    <source>
        <dbReference type="EnsemblMetazoa" id="XP_782083"/>
    </source>
</evidence>
<name>A0A7M7RCK0_STRPU</name>
<sequence>MMTLSATAVEFTPGKYWSGLPVQEEKESDYMFELKDILYQLSINPGLFQECMNSLTDILSVAIREDWQLDEVADVIFEQSTMEPNFTYTGARMVDHLYRNLPNPPGRRHMRTLINQRAKNVVVRRKEMALDPAQQKRLHGVTMFMAELFMNMEIVGGDGTVQKIKVYRAALQELFESLTDYPSEANLKCLGNIFKLAGKTIEDYDREMSNSASSELINKIFNDGRNYIVNGKVDRSVRDQWLQLIEFRASDWGRRQVKGHRPKYEEPGPAGAAGAAAMNGAAGGDVFTNIPTFYSAQGTVISAEEAGFNAELFNPEDYSYEDETDPNNLNFDPALDHYGWQPELGSGSESGVTQDMADAYESFLRETGQEDQSGQTWAYE</sequence>
<dbReference type="SMART" id="SM00543">
    <property type="entry name" value="MIF4G"/>
    <property type="match status" value="1"/>
</dbReference>
<dbReference type="PANTHER" id="PTHR23254:SF15">
    <property type="entry name" value="POLYADENYLATE-BINDING PROTEIN-INTERACTING PROTEIN 1"/>
    <property type="match status" value="1"/>
</dbReference>
<dbReference type="AlphaFoldDB" id="A0A7M7RCK0"/>
<dbReference type="RefSeq" id="XP_782083.4">
    <property type="nucleotide sequence ID" value="XM_776990.5"/>
</dbReference>
<dbReference type="FunCoup" id="A0A7M7RCK0">
    <property type="interactions" value="1216"/>
</dbReference>